<feature type="compositionally biased region" description="Polar residues" evidence="1">
    <location>
        <begin position="40"/>
        <end position="57"/>
    </location>
</feature>
<accession>A0A8S3C0C9</accession>
<dbReference type="AlphaFoldDB" id="A0A8S3C0C9"/>
<dbReference type="Proteomes" id="UP000676336">
    <property type="component" value="Unassembled WGS sequence"/>
</dbReference>
<evidence type="ECO:0000256" key="1">
    <source>
        <dbReference type="SAM" id="MobiDB-lite"/>
    </source>
</evidence>
<dbReference type="EMBL" id="CAJOBI010156550">
    <property type="protein sequence ID" value="CAF4833504.1"/>
    <property type="molecule type" value="Genomic_DNA"/>
</dbReference>
<dbReference type="EMBL" id="CAJOBJ010187521">
    <property type="protein sequence ID" value="CAF4941438.1"/>
    <property type="molecule type" value="Genomic_DNA"/>
</dbReference>
<dbReference type="Proteomes" id="UP000681720">
    <property type="component" value="Unassembled WGS sequence"/>
</dbReference>
<sequence length="72" mass="7172">PGPPGLPNAGPGLPPGMLNYTSVLSSLASQYAPGLKEESGSSISKENASSPRGNNNDLLAGKNSSSSRSSTN</sequence>
<comment type="caution">
    <text evidence="3">The sequence shown here is derived from an EMBL/GenBank/DDBJ whole genome shotgun (WGS) entry which is preliminary data.</text>
</comment>
<evidence type="ECO:0000313" key="3">
    <source>
        <dbReference type="EMBL" id="CAF4833504.1"/>
    </source>
</evidence>
<feature type="non-terminal residue" evidence="3">
    <location>
        <position position="72"/>
    </location>
</feature>
<evidence type="ECO:0000313" key="5">
    <source>
        <dbReference type="Proteomes" id="UP000676336"/>
    </source>
</evidence>
<gene>
    <name evidence="2" type="ORF">GIL414_LOCUS39392</name>
    <name evidence="4" type="ORF">GIL414_LOCUS53839</name>
    <name evidence="3" type="ORF">SMN809_LOCUS48606</name>
</gene>
<reference evidence="3" key="1">
    <citation type="submission" date="2021-02" db="EMBL/GenBank/DDBJ databases">
        <authorList>
            <person name="Nowell W R."/>
        </authorList>
    </citation>
    <scope>NUCLEOTIDE SEQUENCE</scope>
</reference>
<dbReference type="EMBL" id="CAJOBJ010106531">
    <property type="protein sequence ID" value="CAF4611980.1"/>
    <property type="molecule type" value="Genomic_DNA"/>
</dbReference>
<evidence type="ECO:0000313" key="2">
    <source>
        <dbReference type="EMBL" id="CAF4611980.1"/>
    </source>
</evidence>
<organism evidence="3 5">
    <name type="scientific">Rotaria magnacalcarata</name>
    <dbReference type="NCBI Taxonomy" id="392030"/>
    <lineage>
        <taxon>Eukaryota</taxon>
        <taxon>Metazoa</taxon>
        <taxon>Spiralia</taxon>
        <taxon>Gnathifera</taxon>
        <taxon>Rotifera</taxon>
        <taxon>Eurotatoria</taxon>
        <taxon>Bdelloidea</taxon>
        <taxon>Philodinida</taxon>
        <taxon>Philodinidae</taxon>
        <taxon>Rotaria</taxon>
    </lineage>
</organism>
<name>A0A8S3C0C9_9BILA</name>
<proteinExistence type="predicted"/>
<feature type="non-terminal residue" evidence="3">
    <location>
        <position position="1"/>
    </location>
</feature>
<protein>
    <submittedName>
        <fullName evidence="3">Uncharacterized protein</fullName>
    </submittedName>
</protein>
<feature type="region of interest" description="Disordered" evidence="1">
    <location>
        <begin position="30"/>
        <end position="72"/>
    </location>
</feature>
<evidence type="ECO:0000313" key="4">
    <source>
        <dbReference type="EMBL" id="CAF4941438.1"/>
    </source>
</evidence>